<keyword evidence="2" id="KW-0472">Membrane</keyword>
<evidence type="ECO:0000256" key="1">
    <source>
        <dbReference type="SAM" id="MobiDB-lite"/>
    </source>
</evidence>
<protein>
    <submittedName>
        <fullName evidence="3">Uncharacterized protein</fullName>
    </submittedName>
</protein>
<keyword evidence="2" id="KW-1133">Transmembrane helix</keyword>
<dbReference type="AlphaFoldDB" id="A0A1H4JEC1"/>
<dbReference type="RefSeq" id="WP_091305361.1">
    <property type="nucleotide sequence ID" value="NZ_FNSO01000003.1"/>
</dbReference>
<dbReference type="STRING" id="208445.SAMN04489727_1822"/>
<evidence type="ECO:0000313" key="4">
    <source>
        <dbReference type="Proteomes" id="UP000199622"/>
    </source>
</evidence>
<evidence type="ECO:0000313" key="3">
    <source>
        <dbReference type="EMBL" id="SEB44699.1"/>
    </source>
</evidence>
<feature type="transmembrane region" description="Helical" evidence="2">
    <location>
        <begin position="40"/>
        <end position="60"/>
    </location>
</feature>
<feature type="region of interest" description="Disordered" evidence="1">
    <location>
        <begin position="63"/>
        <end position="100"/>
    </location>
</feature>
<reference evidence="4" key="1">
    <citation type="submission" date="2016-10" db="EMBL/GenBank/DDBJ databases">
        <authorList>
            <person name="Varghese N."/>
            <person name="Submissions S."/>
        </authorList>
    </citation>
    <scope>NUCLEOTIDE SEQUENCE [LARGE SCALE GENOMIC DNA]</scope>
    <source>
        <strain evidence="4">DSM 44544</strain>
    </source>
</reference>
<name>A0A1H4JEC1_9PSEU</name>
<accession>A0A1H4JEC1</accession>
<evidence type="ECO:0000256" key="2">
    <source>
        <dbReference type="SAM" id="Phobius"/>
    </source>
</evidence>
<keyword evidence="2" id="KW-0812">Transmembrane</keyword>
<keyword evidence="4" id="KW-1185">Reference proteome</keyword>
<organism evidence="3 4">
    <name type="scientific">Amycolatopsis tolypomycina</name>
    <dbReference type="NCBI Taxonomy" id="208445"/>
    <lineage>
        <taxon>Bacteria</taxon>
        <taxon>Bacillati</taxon>
        <taxon>Actinomycetota</taxon>
        <taxon>Actinomycetes</taxon>
        <taxon>Pseudonocardiales</taxon>
        <taxon>Pseudonocardiaceae</taxon>
        <taxon>Amycolatopsis</taxon>
    </lineage>
</organism>
<sequence>MDEQMLAREFTAAVRAEPPLGFDPDEVVTRVARRRHRRRAVLLACAGVVVAAAAAVAIPVTRPAADVPPRPAAPPRPAPSAGERWWPPGTGEIAQPTDARISARAPRIAEHLEALLRKMRPPGEPIRRDSLTSAHFGGIMPTSQRGVSITERGGPEATAYSLTVEVFVPTNPVQRFQPQQLCAELKVQISPSTTCRYAAVGAGGILMTSEADTFDREGTLQRGITVTDYRADGSYVLVSLGGTVGVIAPLAMTAEELATVARDPGLTL</sequence>
<dbReference type="Proteomes" id="UP000199622">
    <property type="component" value="Unassembled WGS sequence"/>
</dbReference>
<dbReference type="EMBL" id="FNSO01000003">
    <property type="protein sequence ID" value="SEB44699.1"/>
    <property type="molecule type" value="Genomic_DNA"/>
</dbReference>
<dbReference type="OrthoDB" id="9823915at2"/>
<feature type="compositionally biased region" description="Pro residues" evidence="1">
    <location>
        <begin position="66"/>
        <end position="78"/>
    </location>
</feature>
<gene>
    <name evidence="3" type="ORF">SAMN04489727_1822</name>
</gene>
<proteinExistence type="predicted"/>